<dbReference type="Proteomes" id="UP000567179">
    <property type="component" value="Unassembled WGS sequence"/>
</dbReference>
<keyword evidence="3" id="KW-1185">Reference proteome</keyword>
<evidence type="ECO:0000256" key="1">
    <source>
        <dbReference type="SAM" id="SignalP"/>
    </source>
</evidence>
<sequence length="123" mass="13708">MLLFLIFCAFLRTLQCASLPPPQADSSFATVGMLGPVAREASRTPDDGGQRLRTVYDIVQSRLFTIFACVWKSAHPNIDGPMDSGWIRLKRKVVITLCVVITPEVVLFWAVQQRLAAKEIAEM</sequence>
<keyword evidence="1" id="KW-0732">Signal</keyword>
<dbReference type="PANTHER" id="PTHR35043">
    <property type="entry name" value="TRANSCRIPTION FACTOR DOMAIN-CONTAINING PROTEIN"/>
    <property type="match status" value="1"/>
</dbReference>
<protein>
    <recommendedName>
        <fullName evidence="4">Secreted protein</fullName>
    </recommendedName>
</protein>
<comment type="caution">
    <text evidence="2">The sequence shown here is derived from an EMBL/GenBank/DDBJ whole genome shotgun (WGS) entry which is preliminary data.</text>
</comment>
<reference evidence="2 3" key="1">
    <citation type="journal article" date="2020" name="ISME J.">
        <title>Uncovering the hidden diversity of litter-decomposition mechanisms in mushroom-forming fungi.</title>
        <authorList>
            <person name="Floudas D."/>
            <person name="Bentzer J."/>
            <person name="Ahren D."/>
            <person name="Johansson T."/>
            <person name="Persson P."/>
            <person name="Tunlid A."/>
        </authorList>
    </citation>
    <scope>NUCLEOTIDE SEQUENCE [LARGE SCALE GENOMIC DNA]</scope>
    <source>
        <strain evidence="2 3">CBS 101986</strain>
    </source>
</reference>
<gene>
    <name evidence="2" type="ORF">D9619_010537</name>
</gene>
<accession>A0A8H5AS86</accession>
<dbReference type="OrthoDB" id="9451547at2759"/>
<evidence type="ECO:0000313" key="2">
    <source>
        <dbReference type="EMBL" id="KAF5310085.1"/>
    </source>
</evidence>
<evidence type="ECO:0008006" key="4">
    <source>
        <dbReference type="Google" id="ProtNLM"/>
    </source>
</evidence>
<proteinExistence type="predicted"/>
<evidence type="ECO:0000313" key="3">
    <source>
        <dbReference type="Proteomes" id="UP000567179"/>
    </source>
</evidence>
<name>A0A8H5AS86_9AGAR</name>
<feature type="chain" id="PRO_5034103803" description="Secreted protein" evidence="1">
    <location>
        <begin position="17"/>
        <end position="123"/>
    </location>
</feature>
<organism evidence="2 3">
    <name type="scientific">Psilocybe cf. subviscida</name>
    <dbReference type="NCBI Taxonomy" id="2480587"/>
    <lineage>
        <taxon>Eukaryota</taxon>
        <taxon>Fungi</taxon>
        <taxon>Dikarya</taxon>
        <taxon>Basidiomycota</taxon>
        <taxon>Agaricomycotina</taxon>
        <taxon>Agaricomycetes</taxon>
        <taxon>Agaricomycetidae</taxon>
        <taxon>Agaricales</taxon>
        <taxon>Agaricineae</taxon>
        <taxon>Strophariaceae</taxon>
        <taxon>Psilocybe</taxon>
    </lineage>
</organism>
<dbReference type="PANTHER" id="PTHR35043:SF7">
    <property type="entry name" value="TRANSCRIPTION FACTOR DOMAIN-CONTAINING PROTEIN"/>
    <property type="match status" value="1"/>
</dbReference>
<dbReference type="EMBL" id="JAACJJ010000058">
    <property type="protein sequence ID" value="KAF5310085.1"/>
    <property type="molecule type" value="Genomic_DNA"/>
</dbReference>
<dbReference type="AlphaFoldDB" id="A0A8H5AS86"/>
<feature type="signal peptide" evidence="1">
    <location>
        <begin position="1"/>
        <end position="16"/>
    </location>
</feature>